<dbReference type="SUPFAM" id="SSF48670">
    <property type="entry name" value="Transducin (heterotrimeric G protein), gamma chain"/>
    <property type="match status" value="1"/>
</dbReference>
<keyword evidence="1" id="KW-0734">Signal transduction inhibitor</keyword>
<dbReference type="InterPro" id="IPR015898">
    <property type="entry name" value="G-protein_gamma-like_dom"/>
</dbReference>
<dbReference type="SMART" id="SM00224">
    <property type="entry name" value="GGL"/>
    <property type="match status" value="1"/>
</dbReference>
<dbReference type="GO" id="GO:0005096">
    <property type="term" value="F:GTPase activator activity"/>
    <property type="evidence" value="ECO:0007669"/>
    <property type="project" value="TreeGrafter"/>
</dbReference>
<dbReference type="PROSITE" id="PS50132">
    <property type="entry name" value="RGS"/>
    <property type="match status" value="1"/>
</dbReference>
<evidence type="ECO:0000256" key="1">
    <source>
        <dbReference type="ARBA" id="ARBA00022700"/>
    </source>
</evidence>
<dbReference type="Pfam" id="PF00631">
    <property type="entry name" value="G-gamma"/>
    <property type="match status" value="1"/>
</dbReference>
<dbReference type="InterPro" id="IPR047016">
    <property type="entry name" value="RGS6/7/9/11"/>
</dbReference>
<dbReference type="InterPro" id="IPR044926">
    <property type="entry name" value="RGS_subdomain_2"/>
</dbReference>
<organism evidence="3 4">
    <name type="scientific">Armadillidium nasatum</name>
    <dbReference type="NCBI Taxonomy" id="96803"/>
    <lineage>
        <taxon>Eukaryota</taxon>
        <taxon>Metazoa</taxon>
        <taxon>Ecdysozoa</taxon>
        <taxon>Arthropoda</taxon>
        <taxon>Crustacea</taxon>
        <taxon>Multicrustacea</taxon>
        <taxon>Malacostraca</taxon>
        <taxon>Eumalacostraca</taxon>
        <taxon>Peracarida</taxon>
        <taxon>Isopoda</taxon>
        <taxon>Oniscidea</taxon>
        <taxon>Crinocheta</taxon>
        <taxon>Armadillidiidae</taxon>
        <taxon>Armadillidium</taxon>
    </lineage>
</organism>
<dbReference type="Proteomes" id="UP000326759">
    <property type="component" value="Unassembled WGS sequence"/>
</dbReference>
<dbReference type="GO" id="GO:0005737">
    <property type="term" value="C:cytoplasm"/>
    <property type="evidence" value="ECO:0007669"/>
    <property type="project" value="TreeGrafter"/>
</dbReference>
<dbReference type="AlphaFoldDB" id="A0A5N5TAF3"/>
<dbReference type="GO" id="GO:0008277">
    <property type="term" value="P:regulation of G protein-coupled receptor signaling pathway"/>
    <property type="evidence" value="ECO:0007669"/>
    <property type="project" value="InterPro"/>
</dbReference>
<evidence type="ECO:0000313" key="4">
    <source>
        <dbReference type="Proteomes" id="UP000326759"/>
    </source>
</evidence>
<dbReference type="Gene3D" id="4.10.260.10">
    <property type="entry name" value="Transducin (heterotrimeric G protein), gamma chain"/>
    <property type="match status" value="1"/>
</dbReference>
<gene>
    <name evidence="3" type="primary">RGS9</name>
    <name evidence="3" type="ORF">Anas_08760</name>
</gene>
<protein>
    <submittedName>
        <fullName evidence="3">Regulator of G-protein signaling 9</fullName>
    </submittedName>
</protein>
<dbReference type="Gene3D" id="1.10.167.10">
    <property type="entry name" value="Regulator of G-protein Signalling 4, domain 2"/>
    <property type="match status" value="1"/>
</dbReference>
<sequence length="125" mass="14819">LLSKQIERTRIKVSVATEAVLAFVDTYFEYDYFLVAPQPSNPWITDDITFWVLNESLVEVPTEKRVRRWGISFMELVNDPTGLIEFTNYLRKEYCHENIRFWQAVLDLKYGPTAEMKEKVNSIYE</sequence>
<keyword evidence="4" id="KW-1185">Reference proteome</keyword>
<dbReference type="InterPro" id="IPR036284">
    <property type="entry name" value="GGL_sf"/>
</dbReference>
<dbReference type="InterPro" id="IPR036305">
    <property type="entry name" value="RGS_sf"/>
</dbReference>
<dbReference type="GO" id="GO:0005886">
    <property type="term" value="C:plasma membrane"/>
    <property type="evidence" value="ECO:0007669"/>
    <property type="project" value="TreeGrafter"/>
</dbReference>
<feature type="non-terminal residue" evidence="3">
    <location>
        <position position="1"/>
    </location>
</feature>
<dbReference type="GO" id="GO:0043005">
    <property type="term" value="C:neuron projection"/>
    <property type="evidence" value="ECO:0007669"/>
    <property type="project" value="TreeGrafter"/>
</dbReference>
<proteinExistence type="predicted"/>
<dbReference type="CDD" id="cd00068">
    <property type="entry name" value="GGL"/>
    <property type="match status" value="1"/>
</dbReference>
<dbReference type="SMART" id="SM01224">
    <property type="entry name" value="G_gamma"/>
    <property type="match status" value="1"/>
</dbReference>
<dbReference type="GO" id="GO:0007186">
    <property type="term" value="P:G protein-coupled receptor signaling pathway"/>
    <property type="evidence" value="ECO:0007669"/>
    <property type="project" value="InterPro"/>
</dbReference>
<dbReference type="EMBL" id="SEYY01005600">
    <property type="protein sequence ID" value="KAB7503227.1"/>
    <property type="molecule type" value="Genomic_DNA"/>
</dbReference>
<dbReference type="GO" id="GO:0009968">
    <property type="term" value="P:negative regulation of signal transduction"/>
    <property type="evidence" value="ECO:0007669"/>
    <property type="project" value="UniProtKB-KW"/>
</dbReference>
<dbReference type="PANTHER" id="PTHR45746">
    <property type="entry name" value="LP21163P"/>
    <property type="match status" value="1"/>
</dbReference>
<reference evidence="3 4" key="1">
    <citation type="journal article" date="2019" name="PLoS Biol.">
        <title>Sex chromosomes control vertical transmission of feminizing Wolbachia symbionts in an isopod.</title>
        <authorList>
            <person name="Becking T."/>
            <person name="Chebbi M.A."/>
            <person name="Giraud I."/>
            <person name="Moumen B."/>
            <person name="Laverre T."/>
            <person name="Caubet Y."/>
            <person name="Peccoud J."/>
            <person name="Gilbert C."/>
            <person name="Cordaux R."/>
        </authorList>
    </citation>
    <scope>NUCLEOTIDE SEQUENCE [LARGE SCALE GENOMIC DNA]</scope>
    <source>
        <strain evidence="3">ANa2</strain>
        <tissue evidence="3">Whole body excluding digestive tract and cuticle</tissue>
    </source>
</reference>
<name>A0A5N5TAF3_9CRUS</name>
<feature type="domain" description="RGS" evidence="2">
    <location>
        <begin position="72"/>
        <end position="125"/>
    </location>
</feature>
<dbReference type="SUPFAM" id="SSF48097">
    <property type="entry name" value="Regulator of G-protein signaling, RGS"/>
    <property type="match status" value="1"/>
</dbReference>
<accession>A0A5N5TAF3</accession>
<evidence type="ECO:0000313" key="3">
    <source>
        <dbReference type="EMBL" id="KAB7503227.1"/>
    </source>
</evidence>
<dbReference type="PANTHER" id="PTHR45746:SF5">
    <property type="entry name" value="REGULATOR OF G-PROTEIN SIGNALING 7"/>
    <property type="match status" value="1"/>
</dbReference>
<dbReference type="OrthoDB" id="196547at2759"/>
<dbReference type="InterPro" id="IPR016137">
    <property type="entry name" value="RGS"/>
</dbReference>
<comment type="caution">
    <text evidence="3">The sequence shown here is derived from an EMBL/GenBank/DDBJ whole genome shotgun (WGS) entry which is preliminary data.</text>
</comment>
<dbReference type="Pfam" id="PF00615">
    <property type="entry name" value="RGS"/>
    <property type="match status" value="1"/>
</dbReference>
<evidence type="ECO:0000259" key="2">
    <source>
        <dbReference type="PROSITE" id="PS50132"/>
    </source>
</evidence>
<dbReference type="PRINTS" id="PR01301">
    <property type="entry name" value="RGSPROTEIN"/>
</dbReference>